<dbReference type="Proteomes" id="UP001056386">
    <property type="component" value="Chromosome 1"/>
</dbReference>
<organism evidence="1 2">
    <name type="scientific">Burkholderia glumae</name>
    <name type="common">Pseudomonas glumae</name>
    <dbReference type="NCBI Taxonomy" id="337"/>
    <lineage>
        <taxon>Bacteria</taxon>
        <taxon>Pseudomonadati</taxon>
        <taxon>Pseudomonadota</taxon>
        <taxon>Betaproteobacteria</taxon>
        <taxon>Burkholderiales</taxon>
        <taxon>Burkholderiaceae</taxon>
        <taxon>Burkholderia</taxon>
    </lineage>
</organism>
<evidence type="ECO:0000313" key="1">
    <source>
        <dbReference type="EMBL" id="USS47191.1"/>
    </source>
</evidence>
<sequence length="61" mass="6751">MSRAYDQGACGLVRGPVGKELRFGNTLWDGYGKGNLMTSSNVEMIQAIDPSTREITIIFQR</sequence>
<gene>
    <name evidence="1" type="ORF">NFI99_20200</name>
</gene>
<dbReference type="EMBL" id="CP099587">
    <property type="protein sequence ID" value="USS47191.1"/>
    <property type="molecule type" value="Genomic_DNA"/>
</dbReference>
<proteinExistence type="predicted"/>
<accession>A0ABY5BJG9</accession>
<keyword evidence="2" id="KW-1185">Reference proteome</keyword>
<name>A0ABY5BJG9_BURGL</name>
<reference evidence="1" key="1">
    <citation type="submission" date="2022-06" db="EMBL/GenBank/DDBJ databases">
        <title>Draft genome sequence of Burkholderia glumae strain GR20004 isolated from rice panicle showing bacterial panicle blight.</title>
        <authorList>
            <person name="Choi S.Y."/>
            <person name="Lee Y.H."/>
        </authorList>
    </citation>
    <scope>NUCLEOTIDE SEQUENCE</scope>
    <source>
        <strain evidence="1">GR20004</strain>
    </source>
</reference>
<evidence type="ECO:0000313" key="2">
    <source>
        <dbReference type="Proteomes" id="UP001056386"/>
    </source>
</evidence>
<protein>
    <submittedName>
        <fullName evidence="1">Uncharacterized protein</fullName>
    </submittedName>
</protein>
<dbReference type="RefSeq" id="WP_017432160.1">
    <property type="nucleotide sequence ID" value="NZ_CP033641.1"/>
</dbReference>